<evidence type="ECO:0000256" key="2">
    <source>
        <dbReference type="SAM" id="Phobius"/>
    </source>
</evidence>
<protein>
    <submittedName>
        <fullName evidence="3">TPR repeat</fullName>
    </submittedName>
</protein>
<feature type="transmembrane region" description="Helical" evidence="2">
    <location>
        <begin position="46"/>
        <end position="65"/>
    </location>
</feature>
<sequence>MPNSSRANEARAPSIAASQGEDMPGRAEIHLDAADSGNVDRLRMKLGVVVAGGVLVIAAAMLTAWPSMHKKGFLHASTKAAGQTSSNAPEATDAHFDKALRLVRTFFDRTHELPDPNPLATNPELVDIRNALQESMNRNSGEAKYLMGLLAYLSRERALQQKGAALIQAAADEGLFIARLDSAILLKKSYPLDDLHFRAALKAANAGVKVAQIEAARYFASFGRKDQAAEWAIKALANTHVGDPSDPLFAFRMALGGATTSTVLKQYEALAKYLLAAVRMERANTVEQRSQALALLEEASLGGIRQAGLDLARMKLSDKSERAHPEQALAPLQRIAGSPPGRNGCLVHFEECAESHRQEAMYLLAVNQIGGTPGFDSVGNPFPMLEELTSLQFNPAKALLGWCLVNGIGIPREARRGIGLLNEAAAAGDKDAKYWLGRAFLEGKGQAVDKDKGRALIKEAADLGNPNAAALLDSH</sequence>
<dbReference type="EMBL" id="FZOT01000008">
    <property type="protein sequence ID" value="SNS86836.1"/>
    <property type="molecule type" value="Genomic_DNA"/>
</dbReference>
<name>A0A239HZB1_9BURK</name>
<evidence type="ECO:0000256" key="1">
    <source>
        <dbReference type="SAM" id="MobiDB-lite"/>
    </source>
</evidence>
<evidence type="ECO:0000313" key="4">
    <source>
        <dbReference type="Proteomes" id="UP000198284"/>
    </source>
</evidence>
<organism evidence="3 4">
    <name type="scientific">Noviherbaspirillum humi</name>
    <dbReference type="NCBI Taxonomy" id="1688639"/>
    <lineage>
        <taxon>Bacteria</taxon>
        <taxon>Pseudomonadati</taxon>
        <taxon>Pseudomonadota</taxon>
        <taxon>Betaproteobacteria</taxon>
        <taxon>Burkholderiales</taxon>
        <taxon>Oxalobacteraceae</taxon>
        <taxon>Noviherbaspirillum</taxon>
    </lineage>
</organism>
<dbReference type="InterPro" id="IPR011990">
    <property type="entry name" value="TPR-like_helical_dom_sf"/>
</dbReference>
<keyword evidence="2" id="KW-0472">Membrane</keyword>
<gene>
    <name evidence="3" type="ORF">SAMN06265795_10837</name>
</gene>
<accession>A0A239HZB1</accession>
<reference evidence="3 4" key="1">
    <citation type="submission" date="2017-06" db="EMBL/GenBank/DDBJ databases">
        <authorList>
            <person name="Kim H.J."/>
            <person name="Triplett B.A."/>
        </authorList>
    </citation>
    <scope>NUCLEOTIDE SEQUENCE [LARGE SCALE GENOMIC DNA]</scope>
    <source>
        <strain evidence="3 4">U15</strain>
    </source>
</reference>
<keyword evidence="2" id="KW-1133">Transmembrane helix</keyword>
<dbReference type="InterPro" id="IPR006597">
    <property type="entry name" value="Sel1-like"/>
</dbReference>
<dbReference type="Gene3D" id="1.25.40.10">
    <property type="entry name" value="Tetratricopeptide repeat domain"/>
    <property type="match status" value="1"/>
</dbReference>
<evidence type="ECO:0000313" key="3">
    <source>
        <dbReference type="EMBL" id="SNS86836.1"/>
    </source>
</evidence>
<keyword evidence="2" id="KW-0812">Transmembrane</keyword>
<dbReference type="SUPFAM" id="SSF81901">
    <property type="entry name" value="HCP-like"/>
    <property type="match status" value="1"/>
</dbReference>
<keyword evidence="4" id="KW-1185">Reference proteome</keyword>
<proteinExistence type="predicted"/>
<dbReference type="Proteomes" id="UP000198284">
    <property type="component" value="Unassembled WGS sequence"/>
</dbReference>
<feature type="region of interest" description="Disordered" evidence="1">
    <location>
        <begin position="1"/>
        <end position="24"/>
    </location>
</feature>
<dbReference type="SMART" id="SM00671">
    <property type="entry name" value="SEL1"/>
    <property type="match status" value="2"/>
</dbReference>
<dbReference type="AlphaFoldDB" id="A0A239HZB1"/>